<evidence type="ECO:0000313" key="6">
    <source>
        <dbReference type="Proteomes" id="UP001518989"/>
    </source>
</evidence>
<dbReference type="SUPFAM" id="SSF46785">
    <property type="entry name" value="Winged helix' DNA-binding domain"/>
    <property type="match status" value="2"/>
</dbReference>
<evidence type="ECO:0000259" key="4">
    <source>
        <dbReference type="PROSITE" id="PS50949"/>
    </source>
</evidence>
<dbReference type="EMBL" id="JACTNG010000005">
    <property type="protein sequence ID" value="MBO1079637.1"/>
    <property type="molecule type" value="Genomic_DNA"/>
</dbReference>
<feature type="domain" description="HTH gntR-type" evidence="4">
    <location>
        <begin position="82"/>
        <end position="149"/>
    </location>
</feature>
<comment type="caution">
    <text evidence="5">The sequence shown here is derived from an EMBL/GenBank/DDBJ whole genome shotgun (WGS) entry which is preliminary data.</text>
</comment>
<dbReference type="InterPro" id="IPR008920">
    <property type="entry name" value="TF_FadR/GntR_C"/>
</dbReference>
<dbReference type="Pfam" id="PF07729">
    <property type="entry name" value="FCD"/>
    <property type="match status" value="1"/>
</dbReference>
<gene>
    <name evidence="5" type="ORF">IAI61_11400</name>
</gene>
<dbReference type="InterPro" id="IPR011711">
    <property type="entry name" value="GntR_C"/>
</dbReference>
<dbReference type="PROSITE" id="PS50949">
    <property type="entry name" value="HTH_GNTR"/>
    <property type="match status" value="1"/>
</dbReference>
<name>A0ABS3KRI2_9PROT</name>
<dbReference type="PANTHER" id="PTHR43537">
    <property type="entry name" value="TRANSCRIPTIONAL REGULATOR, GNTR FAMILY"/>
    <property type="match status" value="1"/>
</dbReference>
<keyword evidence="2" id="KW-0238">DNA-binding</keyword>
<evidence type="ECO:0000256" key="1">
    <source>
        <dbReference type="ARBA" id="ARBA00023015"/>
    </source>
</evidence>
<proteinExistence type="predicted"/>
<dbReference type="RefSeq" id="WP_207417302.1">
    <property type="nucleotide sequence ID" value="NZ_CP061177.1"/>
</dbReference>
<dbReference type="InterPro" id="IPR036390">
    <property type="entry name" value="WH_DNA-bd_sf"/>
</dbReference>
<sequence length="318" mass="36299">MKTNTVYKRAFNRCLSLLAHRAPGEWPFSEAELAEALEVSRTTVRAVLATLAANGLVRTSGARRFLLRAPEAADYFPEPQTETVAELVERRFMQWVLQGDCQPGQTINASELARQFGTSTTAIREYLTHFSRFGLLERHPNSGWVFKGVTPAFAAEIYEIRELFELRSARHFVGLADDAPAWALLDEIERQHHRLLDEIDDRFSDFSRLDERLHRLIHQASSNRFILDFYDVISIIFHYHYQWNKADEKERNIVAIQEHLDYIAALRSRDLRAIDAKCRAHLRTARATLLRSIDLGPLRPHGTAGLRTAGIPVPAALS</sequence>
<evidence type="ECO:0000313" key="5">
    <source>
        <dbReference type="EMBL" id="MBO1079637.1"/>
    </source>
</evidence>
<evidence type="ECO:0000256" key="3">
    <source>
        <dbReference type="ARBA" id="ARBA00023163"/>
    </source>
</evidence>
<organism evidence="5 6">
    <name type="scientific">Roseomonas haemaphysalidis</name>
    <dbReference type="NCBI Taxonomy" id="2768162"/>
    <lineage>
        <taxon>Bacteria</taxon>
        <taxon>Pseudomonadati</taxon>
        <taxon>Pseudomonadota</taxon>
        <taxon>Alphaproteobacteria</taxon>
        <taxon>Acetobacterales</taxon>
        <taxon>Roseomonadaceae</taxon>
        <taxon>Roseomonas</taxon>
    </lineage>
</organism>
<reference evidence="5 6" key="1">
    <citation type="submission" date="2020-09" db="EMBL/GenBank/DDBJ databases">
        <title>Roseomonas.</title>
        <authorList>
            <person name="Zhu W."/>
        </authorList>
    </citation>
    <scope>NUCLEOTIDE SEQUENCE [LARGE SCALE GENOMIC DNA]</scope>
    <source>
        <strain evidence="5 6">573</strain>
    </source>
</reference>
<dbReference type="InterPro" id="IPR036388">
    <property type="entry name" value="WH-like_DNA-bd_sf"/>
</dbReference>
<keyword evidence="3" id="KW-0804">Transcription</keyword>
<protein>
    <submittedName>
        <fullName evidence="5">GntR family transcriptional regulator</fullName>
    </submittedName>
</protein>
<dbReference type="SMART" id="SM00345">
    <property type="entry name" value="HTH_GNTR"/>
    <property type="match status" value="2"/>
</dbReference>
<dbReference type="Gene3D" id="1.20.120.530">
    <property type="entry name" value="GntR ligand-binding domain-like"/>
    <property type="match status" value="1"/>
</dbReference>
<dbReference type="Proteomes" id="UP001518989">
    <property type="component" value="Unassembled WGS sequence"/>
</dbReference>
<dbReference type="SMART" id="SM00895">
    <property type="entry name" value="FCD"/>
    <property type="match status" value="1"/>
</dbReference>
<evidence type="ECO:0000256" key="2">
    <source>
        <dbReference type="ARBA" id="ARBA00023125"/>
    </source>
</evidence>
<keyword evidence="6" id="KW-1185">Reference proteome</keyword>
<dbReference type="SUPFAM" id="SSF48008">
    <property type="entry name" value="GntR ligand-binding domain-like"/>
    <property type="match status" value="1"/>
</dbReference>
<dbReference type="Pfam" id="PF00392">
    <property type="entry name" value="GntR"/>
    <property type="match status" value="2"/>
</dbReference>
<dbReference type="Gene3D" id="1.10.10.10">
    <property type="entry name" value="Winged helix-like DNA-binding domain superfamily/Winged helix DNA-binding domain"/>
    <property type="match status" value="2"/>
</dbReference>
<dbReference type="InterPro" id="IPR000524">
    <property type="entry name" value="Tscrpt_reg_HTH_GntR"/>
</dbReference>
<dbReference type="PANTHER" id="PTHR43537:SF51">
    <property type="entry name" value="HTH-TYPE TRANSCRIPTIONAL REGULATOR LGOR-RELATED"/>
    <property type="match status" value="1"/>
</dbReference>
<keyword evidence="1" id="KW-0805">Transcription regulation</keyword>
<dbReference type="PRINTS" id="PR00035">
    <property type="entry name" value="HTHGNTR"/>
</dbReference>
<accession>A0ABS3KRI2</accession>